<evidence type="ECO:0000313" key="4">
    <source>
        <dbReference type="Proteomes" id="UP000432015"/>
    </source>
</evidence>
<dbReference type="SUPFAM" id="SSF51294">
    <property type="entry name" value="Hedgehog/intein (Hint) domain"/>
    <property type="match status" value="1"/>
</dbReference>
<dbReference type="RefSeq" id="WP_156220815.1">
    <property type="nucleotide sequence ID" value="NZ_WOFH01000015.1"/>
</dbReference>
<dbReference type="Gene3D" id="3.10.28.10">
    <property type="entry name" value="Homing endonucleases"/>
    <property type="match status" value="1"/>
</dbReference>
<dbReference type="PROSITE" id="PS50819">
    <property type="entry name" value="INTEIN_ENDONUCLEASE"/>
    <property type="match status" value="1"/>
</dbReference>
<dbReference type="EMBL" id="WOFH01000015">
    <property type="protein sequence ID" value="MUN41642.1"/>
    <property type="molecule type" value="Genomic_DNA"/>
</dbReference>
<protein>
    <recommendedName>
        <fullName evidence="2">DOD-type homing endonuclease domain-containing protein</fullName>
    </recommendedName>
</protein>
<dbReference type="Proteomes" id="UP000432015">
    <property type="component" value="Unassembled WGS sequence"/>
</dbReference>
<evidence type="ECO:0000256" key="1">
    <source>
        <dbReference type="SAM" id="MobiDB-lite"/>
    </source>
</evidence>
<dbReference type="InterPro" id="IPR027434">
    <property type="entry name" value="Homing_endonucl"/>
</dbReference>
<sequence length="920" mass="101261">MPDFAASAGQECIDLAAKAGLHLDPWQTWVLHRALGERDDGRWSAFEAGLIAPRQNGKALARETPTLTANRGWITMADARVGDKVWHPTGQATAVTHLHAVQTNRECYRVTTTDGRSVIADAEHLWTVTDRRRERSSGARSQRRRWFETRTLSTREMLAEGLSRSASGSRTSTTAGKAYLTNEYRFGLPVQEPLRPPDVNLPLDPHLLGAWLGDGRSACGALTCDDGDAAHWRAAIREAGFIPTDCVSQNACQTGITTSLGPGRQSRSFDGHLRRLGLLRNKHVPDLYLTAGTAQREALLQGLMDTNGTIGARRGQAEFCSTNRRLANGVLFLARSIGWRATMREGRASLSGRDCGPKYRVCFTPTRQDPFTPVRMPRKAERIRAADGGKGRAAVSVASIERVESVPVWCITVASPDGLYLAGRDLIATHNSAIFEARTLAGLFLFHEELIIYSAHEFKTSQEIFRRILALMQRRAAFRKRIKAVSRSKGDEGIELWPTEECPNGQRLRFVARSGGSGRGFSGDTVFWDECQNLSDAPVDALIPTMLARENPQLWYGGSAPDKDIAPCEQIARVRNRALTGGETARKLAYFEWSVEVHTSDCESGCAEHDDRDDPATWAKTNPGLHVRVSLEMIQHLHDSMSMKGFDREILSVGNYPAVDGGWQVISQAAFEAVEDAESRALDPIAFAIEVAPDRQAASVAAVGLREDGLLHGEIVAYEAGTAWVAPWIEARVRRLRPLAVAIAPAGPTGSLEPDLDDALAEAQEDLDEGARIELTLVRGMDTDAACGGLYDAIVRPRNAPPDWEPSVRIRPHPALTAAVAGATKRYIGDAWVWDRRDTSVDPSPVIALTVGRWVFLTRPPEENKSAQPWAMYVRSGQLRETYVTQGGAPKTDLDPDRSFSMRARPRLSHQRSRLDYSPR</sequence>
<evidence type="ECO:0000259" key="2">
    <source>
        <dbReference type="PROSITE" id="PS50819"/>
    </source>
</evidence>
<feature type="region of interest" description="Disordered" evidence="1">
    <location>
        <begin position="883"/>
        <end position="920"/>
    </location>
</feature>
<comment type="caution">
    <text evidence="3">The sequence shown here is derived from an EMBL/GenBank/DDBJ whole genome shotgun (WGS) entry which is preliminary data.</text>
</comment>
<name>A0A7K1LB48_9ACTN</name>
<proteinExistence type="predicted"/>
<feature type="domain" description="DOD-type homing endonuclease" evidence="2">
    <location>
        <begin position="207"/>
        <end position="339"/>
    </location>
</feature>
<keyword evidence="4" id="KW-1185">Reference proteome</keyword>
<organism evidence="3 4">
    <name type="scientific">Actinomadura litoris</name>
    <dbReference type="NCBI Taxonomy" id="2678616"/>
    <lineage>
        <taxon>Bacteria</taxon>
        <taxon>Bacillati</taxon>
        <taxon>Actinomycetota</taxon>
        <taxon>Actinomycetes</taxon>
        <taxon>Streptosporangiales</taxon>
        <taxon>Thermomonosporaceae</taxon>
        <taxon>Actinomadura</taxon>
    </lineage>
</organism>
<dbReference type="InterPro" id="IPR027417">
    <property type="entry name" value="P-loop_NTPase"/>
</dbReference>
<dbReference type="Gene3D" id="3.40.50.300">
    <property type="entry name" value="P-loop containing nucleotide triphosphate hydrolases"/>
    <property type="match status" value="1"/>
</dbReference>
<dbReference type="InterPro" id="IPR004042">
    <property type="entry name" value="Intein_endonuc_central"/>
</dbReference>
<dbReference type="AlphaFoldDB" id="A0A7K1LB48"/>
<dbReference type="InterPro" id="IPR036844">
    <property type="entry name" value="Hint_dom_sf"/>
</dbReference>
<dbReference type="GO" id="GO:0004519">
    <property type="term" value="F:endonuclease activity"/>
    <property type="evidence" value="ECO:0007669"/>
    <property type="project" value="InterPro"/>
</dbReference>
<reference evidence="3 4" key="1">
    <citation type="submission" date="2019-11" db="EMBL/GenBank/DDBJ databases">
        <authorList>
            <person name="Cao P."/>
        </authorList>
    </citation>
    <scope>NUCLEOTIDE SEQUENCE [LARGE SCALE GENOMIC DNA]</scope>
    <source>
        <strain evidence="3 4">NEAU-AAG5</strain>
    </source>
</reference>
<evidence type="ECO:0000313" key="3">
    <source>
        <dbReference type="EMBL" id="MUN41642.1"/>
    </source>
</evidence>
<gene>
    <name evidence="3" type="ORF">GNZ18_34395</name>
</gene>
<accession>A0A7K1LB48</accession>
<dbReference type="SUPFAM" id="SSF55608">
    <property type="entry name" value="Homing endonucleases"/>
    <property type="match status" value="1"/>
</dbReference>